<evidence type="ECO:0000256" key="1">
    <source>
        <dbReference type="SAM" id="SignalP"/>
    </source>
</evidence>
<dbReference type="RefSeq" id="WP_339965068.1">
    <property type="nucleotide sequence ID" value="NZ_JBBHJY010000001.1"/>
</dbReference>
<keyword evidence="1" id="KW-0732">Signal</keyword>
<organism evidence="2 3">
    <name type="scientific">Novosphingobium aquae</name>
    <dbReference type="NCBI Taxonomy" id="3133435"/>
    <lineage>
        <taxon>Bacteria</taxon>
        <taxon>Pseudomonadati</taxon>
        <taxon>Pseudomonadota</taxon>
        <taxon>Alphaproteobacteria</taxon>
        <taxon>Sphingomonadales</taxon>
        <taxon>Sphingomonadaceae</taxon>
        <taxon>Novosphingobium</taxon>
    </lineage>
</organism>
<sequence>MIARVILPVLCLGLSACASLPDDRLDDWAKFGERARIGDVLVRPDRLVEDSRCPMNARCVWAGRVVIDATVWANGARRSVQLESNKPLALRSGELSIAEIRPDSFMTNASPRRADYNFRSSYKRR</sequence>
<feature type="signal peptide" evidence="1">
    <location>
        <begin position="1"/>
        <end position="18"/>
    </location>
</feature>
<evidence type="ECO:0000313" key="3">
    <source>
        <dbReference type="Proteomes" id="UP001379235"/>
    </source>
</evidence>
<name>A0ABU8S5I3_9SPHN</name>
<feature type="chain" id="PRO_5047299750" description="Lipoprotein" evidence="1">
    <location>
        <begin position="19"/>
        <end position="125"/>
    </location>
</feature>
<reference evidence="2 3" key="1">
    <citation type="submission" date="2024-03" db="EMBL/GenBank/DDBJ databases">
        <authorList>
            <person name="Jo J.-H."/>
        </authorList>
    </citation>
    <scope>NUCLEOTIDE SEQUENCE [LARGE SCALE GENOMIC DNA]</scope>
    <source>
        <strain evidence="2 3">AS3R-12</strain>
    </source>
</reference>
<comment type="caution">
    <text evidence="2">The sequence shown here is derived from an EMBL/GenBank/DDBJ whole genome shotgun (WGS) entry which is preliminary data.</text>
</comment>
<gene>
    <name evidence="2" type="ORF">WG900_04685</name>
</gene>
<evidence type="ECO:0000313" key="2">
    <source>
        <dbReference type="EMBL" id="MEJ6009212.1"/>
    </source>
</evidence>
<keyword evidence="3" id="KW-1185">Reference proteome</keyword>
<accession>A0ABU8S5I3</accession>
<dbReference type="Proteomes" id="UP001379235">
    <property type="component" value="Unassembled WGS sequence"/>
</dbReference>
<dbReference type="EMBL" id="JBBHJY010000001">
    <property type="protein sequence ID" value="MEJ6009212.1"/>
    <property type="molecule type" value="Genomic_DNA"/>
</dbReference>
<protein>
    <recommendedName>
        <fullName evidence="4">Lipoprotein</fullName>
    </recommendedName>
</protein>
<evidence type="ECO:0008006" key="4">
    <source>
        <dbReference type="Google" id="ProtNLM"/>
    </source>
</evidence>
<proteinExistence type="predicted"/>
<dbReference type="PROSITE" id="PS51257">
    <property type="entry name" value="PROKAR_LIPOPROTEIN"/>
    <property type="match status" value="1"/>
</dbReference>